<organism evidence="2 3">
    <name type="scientific">Carnegiea gigantea</name>
    <dbReference type="NCBI Taxonomy" id="171969"/>
    <lineage>
        <taxon>Eukaryota</taxon>
        <taxon>Viridiplantae</taxon>
        <taxon>Streptophyta</taxon>
        <taxon>Embryophyta</taxon>
        <taxon>Tracheophyta</taxon>
        <taxon>Spermatophyta</taxon>
        <taxon>Magnoliopsida</taxon>
        <taxon>eudicotyledons</taxon>
        <taxon>Gunneridae</taxon>
        <taxon>Pentapetalae</taxon>
        <taxon>Caryophyllales</taxon>
        <taxon>Cactineae</taxon>
        <taxon>Cactaceae</taxon>
        <taxon>Cactoideae</taxon>
        <taxon>Echinocereeae</taxon>
        <taxon>Carnegiea</taxon>
    </lineage>
</organism>
<feature type="transmembrane region" description="Helical" evidence="1">
    <location>
        <begin position="36"/>
        <end position="59"/>
    </location>
</feature>
<proteinExistence type="predicted"/>
<accession>A0A9Q1KQF9</accession>
<evidence type="ECO:0000256" key="1">
    <source>
        <dbReference type="SAM" id="Phobius"/>
    </source>
</evidence>
<dbReference type="AlphaFoldDB" id="A0A9Q1KQF9"/>
<evidence type="ECO:0000313" key="3">
    <source>
        <dbReference type="Proteomes" id="UP001153076"/>
    </source>
</evidence>
<protein>
    <submittedName>
        <fullName evidence="2">Uncharacterized protein</fullName>
    </submittedName>
</protein>
<dbReference type="EMBL" id="JAKOGI010000042">
    <property type="protein sequence ID" value="KAJ8447054.1"/>
    <property type="molecule type" value="Genomic_DNA"/>
</dbReference>
<keyword evidence="3" id="KW-1185">Reference proteome</keyword>
<sequence length="164" mass="18745">MRREKLMNNNIATKVLKLKLKLKIKQEFQRPRPVNICYFLFVSLKNVLVLFSCIVLTIICLNQSSFQRGQAATNMIITNSRLLAEAMTELEELLFNARIPLKIVRKEAAKSTSNALIRGMPKKSKRSLMEIDVIEKHFVSSRDMLRDFIQAPHLVSALGSSRGK</sequence>
<keyword evidence="1" id="KW-0472">Membrane</keyword>
<keyword evidence="1" id="KW-0812">Transmembrane</keyword>
<gene>
    <name evidence="2" type="ORF">Cgig2_025431</name>
</gene>
<keyword evidence="1" id="KW-1133">Transmembrane helix</keyword>
<comment type="caution">
    <text evidence="2">The sequence shown here is derived from an EMBL/GenBank/DDBJ whole genome shotgun (WGS) entry which is preliminary data.</text>
</comment>
<name>A0A9Q1KQF9_9CARY</name>
<reference evidence="2" key="1">
    <citation type="submission" date="2022-04" db="EMBL/GenBank/DDBJ databases">
        <title>Carnegiea gigantea Genome sequencing and assembly v2.</title>
        <authorList>
            <person name="Copetti D."/>
            <person name="Sanderson M.J."/>
            <person name="Burquez A."/>
            <person name="Wojciechowski M.F."/>
        </authorList>
    </citation>
    <scope>NUCLEOTIDE SEQUENCE</scope>
    <source>
        <strain evidence="2">SGP5-SGP5p</strain>
        <tissue evidence="2">Aerial part</tissue>
    </source>
</reference>
<dbReference type="Proteomes" id="UP001153076">
    <property type="component" value="Unassembled WGS sequence"/>
</dbReference>
<evidence type="ECO:0000313" key="2">
    <source>
        <dbReference type="EMBL" id="KAJ8447054.1"/>
    </source>
</evidence>